<dbReference type="GO" id="GO:0005886">
    <property type="term" value="C:plasma membrane"/>
    <property type="evidence" value="ECO:0007669"/>
    <property type="project" value="UniProtKB-SubCell"/>
</dbReference>
<feature type="transmembrane region" description="Helical" evidence="9">
    <location>
        <begin position="103"/>
        <end position="124"/>
    </location>
</feature>
<feature type="compositionally biased region" description="Basic and acidic residues" evidence="8">
    <location>
        <begin position="404"/>
        <end position="422"/>
    </location>
</feature>
<feature type="transmembrane region" description="Helical" evidence="9">
    <location>
        <begin position="167"/>
        <end position="186"/>
    </location>
</feature>
<dbReference type="FunFam" id="1.20.1720.10:FF:000005">
    <property type="entry name" value="Bcr/CflA family efflux transporter"/>
    <property type="match status" value="1"/>
</dbReference>
<accession>A0A516GB77</accession>
<evidence type="ECO:0000256" key="1">
    <source>
        <dbReference type="ARBA" id="ARBA00004651"/>
    </source>
</evidence>
<feature type="transmembrane region" description="Helical" evidence="9">
    <location>
        <begin position="136"/>
        <end position="155"/>
    </location>
</feature>
<dbReference type="PROSITE" id="PS50850">
    <property type="entry name" value="MFS"/>
    <property type="match status" value="1"/>
</dbReference>
<dbReference type="OrthoDB" id="9814303at2"/>
<keyword evidence="7 9" id="KW-0472">Membrane</keyword>
<evidence type="ECO:0000313" key="11">
    <source>
        <dbReference type="EMBL" id="QDO88752.1"/>
    </source>
</evidence>
<feature type="transmembrane region" description="Helical" evidence="9">
    <location>
        <begin position="12"/>
        <end position="34"/>
    </location>
</feature>
<dbReference type="NCBIfam" id="TIGR00710">
    <property type="entry name" value="efflux_Bcr_CflA"/>
    <property type="match status" value="1"/>
</dbReference>
<keyword evidence="6 9" id="KW-1133">Transmembrane helix</keyword>
<dbReference type="InterPro" id="IPR011701">
    <property type="entry name" value="MFS"/>
</dbReference>
<keyword evidence="3" id="KW-0813">Transport</keyword>
<proteinExistence type="inferred from homology"/>
<feature type="region of interest" description="Disordered" evidence="8">
    <location>
        <begin position="402"/>
        <end position="445"/>
    </location>
</feature>
<dbReference type="Gene3D" id="1.20.1720.10">
    <property type="entry name" value="Multidrug resistance protein D"/>
    <property type="match status" value="1"/>
</dbReference>
<dbReference type="InterPro" id="IPR004812">
    <property type="entry name" value="Efflux_drug-R_Bcr/CmlA"/>
</dbReference>
<evidence type="ECO:0000256" key="4">
    <source>
        <dbReference type="ARBA" id="ARBA00022475"/>
    </source>
</evidence>
<feature type="transmembrane region" description="Helical" evidence="9">
    <location>
        <begin position="46"/>
        <end position="66"/>
    </location>
</feature>
<feature type="transmembrane region" description="Helical" evidence="9">
    <location>
        <begin position="252"/>
        <end position="273"/>
    </location>
</feature>
<name>A0A516GB77_9MICO</name>
<feature type="transmembrane region" description="Helical" evidence="9">
    <location>
        <begin position="216"/>
        <end position="240"/>
    </location>
</feature>
<keyword evidence="5 9" id="KW-0812">Transmembrane</keyword>
<dbReference type="PROSITE" id="PS00216">
    <property type="entry name" value="SUGAR_TRANSPORT_1"/>
    <property type="match status" value="1"/>
</dbReference>
<dbReference type="InterPro" id="IPR020846">
    <property type="entry name" value="MFS_dom"/>
</dbReference>
<gene>
    <name evidence="11" type="ORF">FNH13_10810</name>
</gene>
<reference evidence="11 12" key="1">
    <citation type="submission" date="2019-07" db="EMBL/GenBank/DDBJ databases">
        <title>complete genome sequencing of Ornithinimicrobium sp. H23M54.</title>
        <authorList>
            <person name="Bae J.-W."/>
            <person name="Lee S.-Y."/>
        </authorList>
    </citation>
    <scope>NUCLEOTIDE SEQUENCE [LARGE SCALE GENOMIC DNA]</scope>
    <source>
        <strain evidence="11 12">H23M54</strain>
    </source>
</reference>
<feature type="transmembrane region" description="Helical" evidence="9">
    <location>
        <begin position="344"/>
        <end position="365"/>
    </location>
</feature>
<dbReference type="EMBL" id="CP041616">
    <property type="protein sequence ID" value="QDO88752.1"/>
    <property type="molecule type" value="Genomic_DNA"/>
</dbReference>
<dbReference type="AlphaFoldDB" id="A0A516GB77"/>
<comment type="subcellular location">
    <subcellularLocation>
        <location evidence="1">Cell membrane</location>
        <topology evidence="1">Multi-pass membrane protein</topology>
    </subcellularLocation>
</comment>
<dbReference type="PANTHER" id="PTHR23502">
    <property type="entry name" value="MAJOR FACILITATOR SUPERFAMILY"/>
    <property type="match status" value="1"/>
</dbReference>
<keyword evidence="4" id="KW-1003">Cell membrane</keyword>
<dbReference type="Pfam" id="PF07690">
    <property type="entry name" value="MFS_1"/>
    <property type="match status" value="1"/>
</dbReference>
<evidence type="ECO:0000256" key="5">
    <source>
        <dbReference type="ARBA" id="ARBA00022692"/>
    </source>
</evidence>
<sequence>MPLTHEPSRLTRLLMFGALVAIGPLTIDIYLAAFPTIVQDLHTTEAAVQLTLTSTLIGLALGQLLIGAVADVVGRRRPLLIALSAYVVVSVAIALSSSLEALVVLRFLQGVTAAAGMVLANAMVRDLYSGAQMATFISRLFLIVGVAPILAPTLGAQFLHFGTWRTIFWGLAVFGLVLVSLALFLAPETLPTHRRRTGGVGPAMRSYAVLLTDRRFLGLMLTAGAAMGALFAYISSATFIFQDLYGMSTQEYALVFAAGAGSLTVASQVNGFLVQRIHPVRILRVVLPSAVLISSLLLVAALLDLGVVAIVIGVVLVLAGAGFVMPNAPVLALHDHGERAGAAAALLGAGNFTFGALIAPITGAFDVSSAVPMAGVMVGCGLLAILVFWTLARPGHILATMPWDTDRGGGDRGSGDAGRGDAPEDGTPESGPAVQPQVATLTANS</sequence>
<protein>
    <submittedName>
        <fullName evidence="11">Multidrug effflux MFS transporter</fullName>
    </submittedName>
</protein>
<dbReference type="KEGG" id="orz:FNH13_10810"/>
<dbReference type="PANTHER" id="PTHR23502:SF132">
    <property type="entry name" value="POLYAMINE TRANSPORTER 2-RELATED"/>
    <property type="match status" value="1"/>
</dbReference>
<evidence type="ECO:0000256" key="6">
    <source>
        <dbReference type="ARBA" id="ARBA00022989"/>
    </source>
</evidence>
<feature type="domain" description="Major facilitator superfamily (MFS) profile" evidence="10">
    <location>
        <begin position="12"/>
        <end position="396"/>
    </location>
</feature>
<dbReference type="GO" id="GO:0042910">
    <property type="term" value="F:xenobiotic transmembrane transporter activity"/>
    <property type="evidence" value="ECO:0007669"/>
    <property type="project" value="InterPro"/>
</dbReference>
<feature type="transmembrane region" description="Helical" evidence="9">
    <location>
        <begin position="371"/>
        <end position="392"/>
    </location>
</feature>
<organism evidence="11 12">
    <name type="scientific">Ornithinimicrobium ciconiae</name>
    <dbReference type="NCBI Taxonomy" id="2594265"/>
    <lineage>
        <taxon>Bacteria</taxon>
        <taxon>Bacillati</taxon>
        <taxon>Actinomycetota</taxon>
        <taxon>Actinomycetes</taxon>
        <taxon>Micrococcales</taxon>
        <taxon>Ornithinimicrobiaceae</taxon>
        <taxon>Ornithinimicrobium</taxon>
    </lineage>
</organism>
<dbReference type="GO" id="GO:1990961">
    <property type="term" value="P:xenobiotic detoxification by transmembrane export across the plasma membrane"/>
    <property type="evidence" value="ECO:0007669"/>
    <property type="project" value="InterPro"/>
</dbReference>
<keyword evidence="12" id="KW-1185">Reference proteome</keyword>
<dbReference type="InterPro" id="IPR036259">
    <property type="entry name" value="MFS_trans_sf"/>
</dbReference>
<evidence type="ECO:0000256" key="3">
    <source>
        <dbReference type="ARBA" id="ARBA00022448"/>
    </source>
</evidence>
<evidence type="ECO:0000256" key="2">
    <source>
        <dbReference type="ARBA" id="ARBA00006236"/>
    </source>
</evidence>
<dbReference type="InterPro" id="IPR005829">
    <property type="entry name" value="Sugar_transporter_CS"/>
</dbReference>
<dbReference type="SUPFAM" id="SSF103473">
    <property type="entry name" value="MFS general substrate transporter"/>
    <property type="match status" value="1"/>
</dbReference>
<comment type="similarity">
    <text evidence="2">Belongs to the major facilitator superfamily. Bcr/CmlA family.</text>
</comment>
<evidence type="ECO:0000259" key="10">
    <source>
        <dbReference type="PROSITE" id="PS50850"/>
    </source>
</evidence>
<evidence type="ECO:0000256" key="7">
    <source>
        <dbReference type="ARBA" id="ARBA00023136"/>
    </source>
</evidence>
<dbReference type="CDD" id="cd17320">
    <property type="entry name" value="MFS_MdfA_MDR_like"/>
    <property type="match status" value="1"/>
</dbReference>
<dbReference type="Proteomes" id="UP000315395">
    <property type="component" value="Chromosome"/>
</dbReference>
<feature type="transmembrane region" description="Helical" evidence="9">
    <location>
        <begin position="309"/>
        <end position="332"/>
    </location>
</feature>
<evidence type="ECO:0000256" key="8">
    <source>
        <dbReference type="SAM" id="MobiDB-lite"/>
    </source>
</evidence>
<evidence type="ECO:0000313" key="12">
    <source>
        <dbReference type="Proteomes" id="UP000315395"/>
    </source>
</evidence>
<feature type="transmembrane region" description="Helical" evidence="9">
    <location>
        <begin position="78"/>
        <end position="97"/>
    </location>
</feature>
<feature type="transmembrane region" description="Helical" evidence="9">
    <location>
        <begin position="285"/>
        <end position="303"/>
    </location>
</feature>
<evidence type="ECO:0000256" key="9">
    <source>
        <dbReference type="SAM" id="Phobius"/>
    </source>
</evidence>
<dbReference type="RefSeq" id="WP_143783429.1">
    <property type="nucleotide sequence ID" value="NZ_CP041616.1"/>
</dbReference>